<reference evidence="2" key="1">
    <citation type="submission" date="2020-02" db="EMBL/GenBank/DDBJ databases">
        <authorList>
            <person name="Meier V. D."/>
        </authorList>
    </citation>
    <scope>NUCLEOTIDE SEQUENCE</scope>
    <source>
        <strain evidence="2">AVDCRST_MAG14</strain>
    </source>
</reference>
<protein>
    <submittedName>
        <fullName evidence="2">Uncharacterized protein</fullName>
    </submittedName>
</protein>
<feature type="region of interest" description="Disordered" evidence="1">
    <location>
        <begin position="16"/>
        <end position="41"/>
    </location>
</feature>
<feature type="non-terminal residue" evidence="2">
    <location>
        <position position="1"/>
    </location>
</feature>
<name>A0A6J4QQJ9_9ACTN</name>
<evidence type="ECO:0000256" key="1">
    <source>
        <dbReference type="SAM" id="MobiDB-lite"/>
    </source>
</evidence>
<accession>A0A6J4QQJ9</accession>
<dbReference type="AlphaFoldDB" id="A0A6J4QQJ9"/>
<feature type="non-terminal residue" evidence="2">
    <location>
        <position position="41"/>
    </location>
</feature>
<gene>
    <name evidence="2" type="ORF">AVDCRST_MAG14-559</name>
</gene>
<organism evidence="2">
    <name type="scientific">uncultured Rubrobacteraceae bacterium</name>
    <dbReference type="NCBI Taxonomy" id="349277"/>
    <lineage>
        <taxon>Bacteria</taxon>
        <taxon>Bacillati</taxon>
        <taxon>Actinomycetota</taxon>
        <taxon>Rubrobacteria</taxon>
        <taxon>Rubrobacterales</taxon>
        <taxon>Rubrobacteraceae</taxon>
        <taxon>environmental samples</taxon>
    </lineage>
</organism>
<sequence>DAEDLLDPLYITARSLQTAGRGDDRHPHRRVGRGPRELPRL</sequence>
<evidence type="ECO:0000313" key="2">
    <source>
        <dbReference type="EMBL" id="CAA9447603.1"/>
    </source>
</evidence>
<proteinExistence type="predicted"/>
<dbReference type="EMBL" id="CADCVG010000026">
    <property type="protein sequence ID" value="CAA9447603.1"/>
    <property type="molecule type" value="Genomic_DNA"/>
</dbReference>